<evidence type="ECO:0000313" key="4">
    <source>
        <dbReference type="Proteomes" id="UP000756346"/>
    </source>
</evidence>
<feature type="compositionally biased region" description="Basic and acidic residues" evidence="2">
    <location>
        <begin position="49"/>
        <end position="67"/>
    </location>
</feature>
<feature type="compositionally biased region" description="Polar residues" evidence="2">
    <location>
        <begin position="103"/>
        <end position="117"/>
    </location>
</feature>
<evidence type="ECO:0008006" key="5">
    <source>
        <dbReference type="Google" id="ProtNLM"/>
    </source>
</evidence>
<dbReference type="PANTHER" id="PTHR39597">
    <property type="entry name" value="UBA DOMAIN-CONTAINING PROTEIN RUP1"/>
    <property type="match status" value="1"/>
</dbReference>
<feature type="region of interest" description="Disordered" evidence="2">
    <location>
        <begin position="29"/>
        <end position="158"/>
    </location>
</feature>
<dbReference type="Proteomes" id="UP000756346">
    <property type="component" value="Unassembled WGS sequence"/>
</dbReference>
<protein>
    <recommendedName>
        <fullName evidence="5">Ubiquitin interaction domain-containing protein</fullName>
    </recommendedName>
</protein>
<organism evidence="3 4">
    <name type="scientific">Microdochium trichocladiopsis</name>
    <dbReference type="NCBI Taxonomy" id="1682393"/>
    <lineage>
        <taxon>Eukaryota</taxon>
        <taxon>Fungi</taxon>
        <taxon>Dikarya</taxon>
        <taxon>Ascomycota</taxon>
        <taxon>Pezizomycotina</taxon>
        <taxon>Sordariomycetes</taxon>
        <taxon>Xylariomycetidae</taxon>
        <taxon>Xylariales</taxon>
        <taxon>Microdochiaceae</taxon>
        <taxon>Microdochium</taxon>
    </lineage>
</organism>
<evidence type="ECO:0000256" key="2">
    <source>
        <dbReference type="SAM" id="MobiDB-lite"/>
    </source>
</evidence>
<feature type="region of interest" description="Disordered" evidence="2">
    <location>
        <begin position="830"/>
        <end position="913"/>
    </location>
</feature>
<accession>A0A9P8Y9Q2</accession>
<dbReference type="PANTHER" id="PTHR39597:SF1">
    <property type="entry name" value="UBA DOMAIN-CONTAINING PROTEIN RUP1"/>
    <property type="match status" value="1"/>
</dbReference>
<dbReference type="CDD" id="cd14273">
    <property type="entry name" value="UBA_TAP-C_like"/>
    <property type="match status" value="1"/>
</dbReference>
<name>A0A9P8Y9Q2_9PEZI</name>
<feature type="region of interest" description="Disordered" evidence="2">
    <location>
        <begin position="735"/>
        <end position="793"/>
    </location>
</feature>
<dbReference type="Pfam" id="PF14555">
    <property type="entry name" value="UBA_4"/>
    <property type="match status" value="1"/>
</dbReference>
<feature type="compositionally biased region" description="Polar residues" evidence="2">
    <location>
        <begin position="777"/>
        <end position="786"/>
    </location>
</feature>
<keyword evidence="1" id="KW-0175">Coiled coil</keyword>
<dbReference type="OrthoDB" id="4489171at2759"/>
<comment type="caution">
    <text evidence="3">The sequence shown here is derived from an EMBL/GenBank/DDBJ whole genome shotgun (WGS) entry which is preliminary data.</text>
</comment>
<dbReference type="EMBL" id="JAGTJQ010000004">
    <property type="protein sequence ID" value="KAH7033166.1"/>
    <property type="molecule type" value="Genomic_DNA"/>
</dbReference>
<dbReference type="RefSeq" id="XP_046013998.1">
    <property type="nucleotide sequence ID" value="XM_046147788.1"/>
</dbReference>
<gene>
    <name evidence="3" type="ORF">B0I36DRAFT_105715</name>
</gene>
<dbReference type="GeneID" id="70177334"/>
<dbReference type="PROSITE" id="PS50330">
    <property type="entry name" value="UIM"/>
    <property type="match status" value="1"/>
</dbReference>
<evidence type="ECO:0000313" key="3">
    <source>
        <dbReference type="EMBL" id="KAH7033166.1"/>
    </source>
</evidence>
<dbReference type="GO" id="GO:0016579">
    <property type="term" value="P:protein deubiquitination"/>
    <property type="evidence" value="ECO:0007669"/>
    <property type="project" value="TreeGrafter"/>
</dbReference>
<sequence length="913" mass="102330">MAAAGEPTEDLIELFREVTGLSRPEAVARLKANGNDTERATDEYFTDPDSTKYKYDESQFGLDRDGEGGNTSGISFNIQGPDQLPVGSYFDHGSAAPTRPPSRANNRSPNGAPSNLAQEDDDLQRALAESAAESGIAPQEAGIVDYTNNTTQFGPAKRPDYDVEQWAMVPTGASGPAIEPALPPSARKRQPNAPSFVRECTRIDCRLGAMLSIYHKIPLVRNILLSCGRQSPNYGHSSEWWKGRPILQPEALVKLQVGQQLSEDEARPAFHEEIHRLMAFLDSSDRAFARVDALFETPPYQSYTWHDMEERLLIALSNMAEDPENNPDLNMDPMMVRGRIIPVEPDDDDTDGSDPDDTIDFALLEIRIDQEQYSWVRTLYDALDQLMWTHALSPDHAFPDHSRMALLVKPSEVLTMRLMGTGLTAPIEIPEVFYADRYMESHQETALHLQKQIFEIKRNGLQKLTAWEAQRTRCQGEGGCRKYQWLESPHSIQDCHQKAIKHAQYLLDRLRKDVQWRHFQKQWSEGKEPYRIEDIKLAHTCTGPAEYTEEEEEKRIELETLIQTLQGRLDQLENDLKGCTEKREEYFRLLQVVSKRLTCEAKDADDAQFVFSSDPQAYNEVYWNPKQKYLLRGVALTPELSYVCVREPDDLIQVDDDASTGERDQWWKIHAPAQDHTPATVEKATIDEVLHAASTESRYPMLIYATEAAMQATPVPLSDALRRFVKLDNRSFQAELSREASEEQPPHPPPRPIVQGPTIGNLEQAGGYGLSKRKHTGSSSIATNGSTRDELDEVDLTFTDSNADGVELDTPPPGEALHVEYMRPSQFEDSYQTAGGYGEEVDWSKATAAHVEDDNSKTGPEGLGPEPSSNGPEMQERGSSGGLSFVMQHSGRSSRQGPPDLMDLEADPPYKGG</sequence>
<reference evidence="3" key="1">
    <citation type="journal article" date="2021" name="Nat. Commun.">
        <title>Genetic determinants of endophytism in the Arabidopsis root mycobiome.</title>
        <authorList>
            <person name="Mesny F."/>
            <person name="Miyauchi S."/>
            <person name="Thiergart T."/>
            <person name="Pickel B."/>
            <person name="Atanasova L."/>
            <person name="Karlsson M."/>
            <person name="Huettel B."/>
            <person name="Barry K.W."/>
            <person name="Haridas S."/>
            <person name="Chen C."/>
            <person name="Bauer D."/>
            <person name="Andreopoulos W."/>
            <person name="Pangilinan J."/>
            <person name="LaButti K."/>
            <person name="Riley R."/>
            <person name="Lipzen A."/>
            <person name="Clum A."/>
            <person name="Drula E."/>
            <person name="Henrissat B."/>
            <person name="Kohler A."/>
            <person name="Grigoriev I.V."/>
            <person name="Martin F.M."/>
            <person name="Hacquard S."/>
        </authorList>
    </citation>
    <scope>NUCLEOTIDE SEQUENCE</scope>
    <source>
        <strain evidence="3">MPI-CAGE-CH-0230</strain>
    </source>
</reference>
<proteinExistence type="predicted"/>
<dbReference type="GO" id="GO:0005829">
    <property type="term" value="C:cytosol"/>
    <property type="evidence" value="ECO:0007669"/>
    <property type="project" value="TreeGrafter"/>
</dbReference>
<evidence type="ECO:0000256" key="1">
    <source>
        <dbReference type="SAM" id="Coils"/>
    </source>
</evidence>
<dbReference type="GO" id="GO:0005634">
    <property type="term" value="C:nucleus"/>
    <property type="evidence" value="ECO:0007669"/>
    <property type="project" value="TreeGrafter"/>
</dbReference>
<feature type="coiled-coil region" evidence="1">
    <location>
        <begin position="548"/>
        <end position="589"/>
    </location>
</feature>
<dbReference type="InterPro" id="IPR003903">
    <property type="entry name" value="UIM_dom"/>
</dbReference>
<feature type="compositionally biased region" description="Basic and acidic residues" evidence="2">
    <location>
        <begin position="736"/>
        <end position="745"/>
    </location>
</feature>
<dbReference type="InterPro" id="IPR055335">
    <property type="entry name" value="Ucp6/RUP1"/>
</dbReference>
<dbReference type="AlphaFoldDB" id="A0A9P8Y9Q2"/>
<keyword evidence="4" id="KW-1185">Reference proteome</keyword>